<feature type="transmembrane region" description="Helical" evidence="9">
    <location>
        <begin position="43"/>
        <end position="76"/>
    </location>
</feature>
<evidence type="ECO:0000256" key="5">
    <source>
        <dbReference type="ARBA" id="ARBA00022750"/>
    </source>
</evidence>
<comment type="function">
    <text evidence="9">This protein specifically catalyzes the removal of signal peptides from prolipoproteins.</text>
</comment>
<feature type="transmembrane region" description="Helical" evidence="9">
    <location>
        <begin position="88"/>
        <end position="106"/>
    </location>
</feature>
<evidence type="ECO:0000256" key="2">
    <source>
        <dbReference type="ARBA" id="ARBA00022475"/>
    </source>
</evidence>
<dbReference type="EMBL" id="DVFV01000071">
    <property type="protein sequence ID" value="HIQ90776.1"/>
    <property type="molecule type" value="Genomic_DNA"/>
</dbReference>
<evidence type="ECO:0000256" key="6">
    <source>
        <dbReference type="ARBA" id="ARBA00022801"/>
    </source>
</evidence>
<accession>A0A9D0ZQQ4</accession>
<reference evidence="11" key="1">
    <citation type="submission" date="2020-10" db="EMBL/GenBank/DDBJ databases">
        <authorList>
            <person name="Gilroy R."/>
        </authorList>
    </citation>
    <scope>NUCLEOTIDE SEQUENCE</scope>
    <source>
        <strain evidence="11">CHK147-3167</strain>
    </source>
</reference>
<dbReference type="GO" id="GO:0005886">
    <property type="term" value="C:plasma membrane"/>
    <property type="evidence" value="ECO:0007669"/>
    <property type="project" value="UniProtKB-SubCell"/>
</dbReference>
<dbReference type="Proteomes" id="UP000886786">
    <property type="component" value="Unassembled WGS sequence"/>
</dbReference>
<dbReference type="AlphaFoldDB" id="A0A9D0ZQQ4"/>
<feature type="transmembrane region" description="Helical" evidence="9">
    <location>
        <begin position="118"/>
        <end position="145"/>
    </location>
</feature>
<dbReference type="PRINTS" id="PR00781">
    <property type="entry name" value="LIPOSIGPTASE"/>
</dbReference>
<reference evidence="11" key="2">
    <citation type="journal article" date="2021" name="PeerJ">
        <title>Extensive microbial diversity within the chicken gut microbiome revealed by metagenomics and culture.</title>
        <authorList>
            <person name="Gilroy R."/>
            <person name="Ravi A."/>
            <person name="Getino M."/>
            <person name="Pursley I."/>
            <person name="Horton D.L."/>
            <person name="Alikhan N.F."/>
            <person name="Baker D."/>
            <person name="Gharbi K."/>
            <person name="Hall N."/>
            <person name="Watson M."/>
            <person name="Adriaenssens E.M."/>
            <person name="Foster-Nyarko E."/>
            <person name="Jarju S."/>
            <person name="Secka A."/>
            <person name="Antonio M."/>
            <person name="Oren A."/>
            <person name="Chaudhuri R.R."/>
            <person name="La Ragione R."/>
            <person name="Hildebrand F."/>
            <person name="Pallen M.J."/>
        </authorList>
    </citation>
    <scope>NUCLEOTIDE SEQUENCE</scope>
    <source>
        <strain evidence="11">CHK147-3167</strain>
    </source>
</reference>
<dbReference type="NCBIfam" id="TIGR00077">
    <property type="entry name" value="lspA"/>
    <property type="match status" value="1"/>
</dbReference>
<comment type="subcellular location">
    <subcellularLocation>
        <location evidence="9">Cell membrane</location>
        <topology evidence="9">Multi-pass membrane protein</topology>
    </subcellularLocation>
</comment>
<keyword evidence="3 9" id="KW-0645">Protease</keyword>
<dbReference type="HAMAP" id="MF_00161">
    <property type="entry name" value="LspA"/>
    <property type="match status" value="1"/>
</dbReference>
<sequence>MKRIFLVALVCVIVDQGIKNFLCFSMNMGESVSIIDNFFSITLIGNTGAAFSLFSSGTIFLIIVSIVVLNVIYFWLIKDKNLNLFEEITYGLLMGGITGNLIDRVWHMQVIDYLDFNLFGYSFPIFNLADMLIVISLLMIVIYTLKGDKNENSGKRRKRSA</sequence>
<keyword evidence="4 9" id="KW-0812">Transmembrane</keyword>
<evidence type="ECO:0000313" key="12">
    <source>
        <dbReference type="Proteomes" id="UP000886786"/>
    </source>
</evidence>
<dbReference type="GO" id="GO:0006508">
    <property type="term" value="P:proteolysis"/>
    <property type="evidence" value="ECO:0007669"/>
    <property type="project" value="UniProtKB-KW"/>
</dbReference>
<dbReference type="EC" id="3.4.23.36" evidence="9"/>
<proteinExistence type="inferred from homology"/>
<comment type="similarity">
    <text evidence="1 9 10">Belongs to the peptidase A8 family.</text>
</comment>
<evidence type="ECO:0000256" key="9">
    <source>
        <dbReference type="HAMAP-Rule" id="MF_00161"/>
    </source>
</evidence>
<evidence type="ECO:0000313" key="11">
    <source>
        <dbReference type="EMBL" id="HIQ90776.1"/>
    </source>
</evidence>
<evidence type="ECO:0000256" key="4">
    <source>
        <dbReference type="ARBA" id="ARBA00022692"/>
    </source>
</evidence>
<feature type="active site" evidence="9">
    <location>
        <position position="112"/>
    </location>
</feature>
<comment type="caution">
    <text evidence="11">The sequence shown here is derived from an EMBL/GenBank/DDBJ whole genome shotgun (WGS) entry which is preliminary data.</text>
</comment>
<keyword evidence="7 9" id="KW-1133">Transmembrane helix</keyword>
<dbReference type="Pfam" id="PF01252">
    <property type="entry name" value="Peptidase_A8"/>
    <property type="match status" value="1"/>
</dbReference>
<keyword evidence="2 9" id="KW-1003">Cell membrane</keyword>
<keyword evidence="6 9" id="KW-0378">Hydrolase</keyword>
<keyword evidence="5 9" id="KW-0064">Aspartyl protease</keyword>
<feature type="active site" evidence="9">
    <location>
        <position position="130"/>
    </location>
</feature>
<keyword evidence="8 9" id="KW-0472">Membrane</keyword>
<dbReference type="PANTHER" id="PTHR33695">
    <property type="entry name" value="LIPOPROTEIN SIGNAL PEPTIDASE"/>
    <property type="match status" value="1"/>
</dbReference>
<name>A0A9D0ZQQ4_9FIRM</name>
<comment type="caution">
    <text evidence="9">Lacks conserved residue(s) required for the propagation of feature annotation.</text>
</comment>
<evidence type="ECO:0000256" key="7">
    <source>
        <dbReference type="ARBA" id="ARBA00022989"/>
    </source>
</evidence>
<organism evidence="11 12">
    <name type="scientific">Candidatus Coprosoma intestinipullorum</name>
    <dbReference type="NCBI Taxonomy" id="2840752"/>
    <lineage>
        <taxon>Bacteria</taxon>
        <taxon>Bacillati</taxon>
        <taxon>Bacillota</taxon>
        <taxon>Bacillota incertae sedis</taxon>
        <taxon>Candidatus Coprosoma</taxon>
    </lineage>
</organism>
<dbReference type="InterPro" id="IPR001872">
    <property type="entry name" value="Peptidase_A8"/>
</dbReference>
<dbReference type="PANTHER" id="PTHR33695:SF1">
    <property type="entry name" value="LIPOPROTEIN SIGNAL PEPTIDASE"/>
    <property type="match status" value="1"/>
</dbReference>
<dbReference type="GO" id="GO:0004190">
    <property type="term" value="F:aspartic-type endopeptidase activity"/>
    <property type="evidence" value="ECO:0007669"/>
    <property type="project" value="UniProtKB-UniRule"/>
</dbReference>
<evidence type="ECO:0000256" key="10">
    <source>
        <dbReference type="RuleBase" id="RU004181"/>
    </source>
</evidence>
<evidence type="ECO:0000256" key="3">
    <source>
        <dbReference type="ARBA" id="ARBA00022670"/>
    </source>
</evidence>
<comment type="catalytic activity">
    <reaction evidence="9">
        <text>Release of signal peptides from bacterial membrane prolipoproteins. Hydrolyzes -Xaa-Yaa-Zaa-|-(S,diacylglyceryl)Cys-, in which Xaa is hydrophobic (preferably Leu), and Yaa (Ala or Ser) and Zaa (Gly or Ala) have small, neutral side chains.</text>
        <dbReference type="EC" id="3.4.23.36"/>
    </reaction>
</comment>
<gene>
    <name evidence="9 11" type="primary">lspA</name>
    <name evidence="11" type="ORF">IAB27_04045</name>
</gene>
<evidence type="ECO:0000256" key="1">
    <source>
        <dbReference type="ARBA" id="ARBA00006139"/>
    </source>
</evidence>
<evidence type="ECO:0000256" key="8">
    <source>
        <dbReference type="ARBA" id="ARBA00023136"/>
    </source>
</evidence>
<protein>
    <recommendedName>
        <fullName evidence="9">Lipoprotein signal peptidase</fullName>
        <ecNumber evidence="9">3.4.23.36</ecNumber>
    </recommendedName>
    <alternativeName>
        <fullName evidence="9">Prolipoprotein signal peptidase</fullName>
    </alternativeName>
    <alternativeName>
        <fullName evidence="9">Signal peptidase II</fullName>
        <shortName evidence="9">SPase II</shortName>
    </alternativeName>
</protein>
<comment type="pathway">
    <text evidence="9">Protein modification; lipoprotein biosynthesis (signal peptide cleavage).</text>
</comment>